<proteinExistence type="predicted"/>
<dbReference type="AlphaFoldDB" id="A0AB39MM13"/>
<dbReference type="EMBL" id="CP163431">
    <property type="protein sequence ID" value="XDQ07396.1"/>
    <property type="molecule type" value="Genomic_DNA"/>
</dbReference>
<dbReference type="RefSeq" id="WP_369192180.1">
    <property type="nucleotide sequence ID" value="NZ_CP163431.1"/>
</dbReference>
<organism evidence="1">
    <name type="scientific">Streptomyces sp. R08</name>
    <dbReference type="NCBI Taxonomy" id="3238624"/>
    <lineage>
        <taxon>Bacteria</taxon>
        <taxon>Bacillati</taxon>
        <taxon>Actinomycetota</taxon>
        <taxon>Actinomycetes</taxon>
        <taxon>Kitasatosporales</taxon>
        <taxon>Streptomycetaceae</taxon>
        <taxon>Streptomyces</taxon>
    </lineage>
</organism>
<evidence type="ECO:0000313" key="1">
    <source>
        <dbReference type="EMBL" id="XDQ07396.1"/>
    </source>
</evidence>
<name>A0AB39MM13_9ACTN</name>
<accession>A0AB39MM13</accession>
<protein>
    <submittedName>
        <fullName evidence="1">Uncharacterized protein</fullName>
    </submittedName>
</protein>
<gene>
    <name evidence="1" type="ORF">AB5J58_47615</name>
</gene>
<sequence length="102" mass="11134">MQAFELDALWKVAEVLHRARDGETGAIAVLELIESFGECFSPSRTSATYIADLQKVLTVLTLEFPAGRDLTTAFALDRASGFDFETAYRQMAAVWTASGVTP</sequence>
<reference evidence="1" key="1">
    <citation type="submission" date="2024-07" db="EMBL/GenBank/DDBJ databases">
        <authorList>
            <person name="Yu S.T."/>
        </authorList>
    </citation>
    <scope>NUCLEOTIDE SEQUENCE</scope>
    <source>
        <strain evidence="1">R08</strain>
    </source>
</reference>